<keyword evidence="1" id="KW-0812">Transmembrane</keyword>
<proteinExistence type="predicted"/>
<keyword evidence="3" id="KW-1185">Reference proteome</keyword>
<evidence type="ECO:0000313" key="3">
    <source>
        <dbReference type="Proteomes" id="UP001255856"/>
    </source>
</evidence>
<feature type="transmembrane region" description="Helical" evidence="1">
    <location>
        <begin position="35"/>
        <end position="57"/>
    </location>
</feature>
<sequence>MVGGQGAATSMDAALSSQQLHLARAQRQGRTIPGWVLWALVAAHVGFVVALLVRWYSQRRTAAPMLKRQAPEKLATAVRQLEHDRRGPGTLQPKAAAAHLNELLWELRRMIVRRLLAVYPLQLMGRGSRAHQKYDSSSSVFIAGNLLPDSRDNLIGLPPSSPEFAALGLLCSLLDLLSRTLGLPLLHEAIVQGSSSFVAPHSPPGQALRSLDRIEEVRPFFKLSPAALGASLLGGTVVASVGEGDISVLVDSLDRGIALLERSTACLVAASGVPLGRGEAAPFALLAALCRRLAGEPEDAALARTSVGSPVACAAAEADDGDGQPRPGDSWELIPHIGAVPRGETGPNAVAVLSYQANAAAAAAVAQVSRFREAFKGMWGAYTAEDRGL</sequence>
<keyword evidence="1" id="KW-1133">Transmembrane helix</keyword>
<reference evidence="2" key="1">
    <citation type="submission" date="2021-01" db="EMBL/GenBank/DDBJ databases">
        <authorList>
            <person name="Eckstrom K.M.E."/>
        </authorList>
    </citation>
    <scope>NUCLEOTIDE SEQUENCE</scope>
    <source>
        <strain evidence="2">UVCC 0001</strain>
    </source>
</reference>
<dbReference type="EMBL" id="JASFZW010000007">
    <property type="protein sequence ID" value="KAK2077135.1"/>
    <property type="molecule type" value="Genomic_DNA"/>
</dbReference>
<comment type="caution">
    <text evidence="2">The sequence shown here is derived from an EMBL/GenBank/DDBJ whole genome shotgun (WGS) entry which is preliminary data.</text>
</comment>
<keyword evidence="1" id="KW-0472">Membrane</keyword>
<dbReference type="Proteomes" id="UP001255856">
    <property type="component" value="Unassembled WGS sequence"/>
</dbReference>
<evidence type="ECO:0000256" key="1">
    <source>
        <dbReference type="SAM" id="Phobius"/>
    </source>
</evidence>
<gene>
    <name evidence="2" type="ORF">QBZ16_004769</name>
</gene>
<name>A0AAD9IIC7_PROWI</name>
<evidence type="ECO:0000313" key="2">
    <source>
        <dbReference type="EMBL" id="KAK2077135.1"/>
    </source>
</evidence>
<dbReference type="AlphaFoldDB" id="A0AAD9IIC7"/>
<accession>A0AAD9IIC7</accession>
<organism evidence="2 3">
    <name type="scientific">Prototheca wickerhamii</name>
    <dbReference type="NCBI Taxonomy" id="3111"/>
    <lineage>
        <taxon>Eukaryota</taxon>
        <taxon>Viridiplantae</taxon>
        <taxon>Chlorophyta</taxon>
        <taxon>core chlorophytes</taxon>
        <taxon>Trebouxiophyceae</taxon>
        <taxon>Chlorellales</taxon>
        <taxon>Chlorellaceae</taxon>
        <taxon>Prototheca</taxon>
    </lineage>
</organism>
<protein>
    <submittedName>
        <fullName evidence="2">Uncharacterized protein</fullName>
    </submittedName>
</protein>